<dbReference type="InterPro" id="IPR012022">
    <property type="entry name" value="UCP005295"/>
</dbReference>
<dbReference type="EMBL" id="JAVDYC010000001">
    <property type="protein sequence ID" value="MDR7328264.1"/>
    <property type="molecule type" value="Genomic_DNA"/>
</dbReference>
<dbReference type="GO" id="GO:0046872">
    <property type="term" value="F:metal ion binding"/>
    <property type="evidence" value="ECO:0007669"/>
    <property type="project" value="UniProtKB-KW"/>
</dbReference>
<dbReference type="Gene3D" id="3.20.20.140">
    <property type="entry name" value="Metal-dependent hydrolases"/>
    <property type="match status" value="1"/>
</dbReference>
<dbReference type="Pfam" id="PF01026">
    <property type="entry name" value="TatD_DNase"/>
    <property type="match status" value="1"/>
</dbReference>
<keyword evidence="1 2" id="KW-0378">Hydrolase</keyword>
<dbReference type="PIRSF" id="PIRSF005295">
    <property type="entry name" value="UCP005295_TatD"/>
    <property type="match status" value="1"/>
</dbReference>
<comment type="similarity">
    <text evidence="1">Belongs to the metallo-dependent hydrolases superfamily.</text>
</comment>
<dbReference type="GO" id="GO:0016788">
    <property type="term" value="F:hydrolase activity, acting on ester bonds"/>
    <property type="evidence" value="ECO:0007669"/>
    <property type="project" value="UniProtKB-UniRule"/>
</dbReference>
<dbReference type="SUPFAM" id="SSF51556">
    <property type="entry name" value="Metallo-dependent hydrolases"/>
    <property type="match status" value="1"/>
</dbReference>
<reference evidence="2 3" key="1">
    <citation type="submission" date="2023-07" db="EMBL/GenBank/DDBJ databases">
        <title>Sequencing the genomes of 1000 actinobacteria strains.</title>
        <authorList>
            <person name="Klenk H.-P."/>
        </authorList>
    </citation>
    <scope>NUCLEOTIDE SEQUENCE [LARGE SCALE GENOMIC DNA]</scope>
    <source>
        <strain evidence="2 3">DSM 44711</strain>
    </source>
</reference>
<organism evidence="2 3">
    <name type="scientific">Catenuloplanes niger</name>
    <dbReference type="NCBI Taxonomy" id="587534"/>
    <lineage>
        <taxon>Bacteria</taxon>
        <taxon>Bacillati</taxon>
        <taxon>Actinomycetota</taxon>
        <taxon>Actinomycetes</taxon>
        <taxon>Micromonosporales</taxon>
        <taxon>Micromonosporaceae</taxon>
        <taxon>Catenuloplanes</taxon>
    </lineage>
</organism>
<keyword evidence="3" id="KW-1185">Reference proteome</keyword>
<comment type="caution">
    <text evidence="2">The sequence shown here is derived from an EMBL/GenBank/DDBJ whole genome shotgun (WGS) entry which is preliminary data.</text>
</comment>
<dbReference type="RefSeq" id="WP_310429313.1">
    <property type="nucleotide sequence ID" value="NZ_JAVDYC010000001.1"/>
</dbReference>
<accession>A0AAE3ZYA4</accession>
<dbReference type="PANTHER" id="PTHR42658:SF1">
    <property type="entry name" value="HYDROLASE TATD"/>
    <property type="match status" value="1"/>
</dbReference>
<dbReference type="InterPro" id="IPR001130">
    <property type="entry name" value="TatD-like"/>
</dbReference>
<evidence type="ECO:0000313" key="3">
    <source>
        <dbReference type="Proteomes" id="UP001183629"/>
    </source>
</evidence>
<evidence type="ECO:0000313" key="2">
    <source>
        <dbReference type="EMBL" id="MDR7328264.1"/>
    </source>
</evidence>
<dbReference type="InterPro" id="IPR032466">
    <property type="entry name" value="Metal_Hydrolase"/>
</dbReference>
<proteinExistence type="inferred from homology"/>
<sequence>MRIFDPHIHMTSRTTDDYAAMAAAGVVAVVEPAFWLGQPRTGPGSFADYFDSLVGWEPYRASQFGVRHHATIALNPKEANDPRCRPVLELVPRYLAKDGVVAVGEIGYDSMTADEDDAFTRQLAMAVEFGLPALVHTPHRDKARGTARSLDVVAESGIPREHVVIDHLNEVTVKAVKDAGCWAGFSIYPDTKMSPPRMVEILKEFGLDRMLVNSAADWGKSDPLLTVRTAEAMLAAGFTEDDVDRVLWRNPAEFYGRSGRLDLTDLKPADGTYEGSSILRGGS</sequence>
<protein>
    <submittedName>
        <fullName evidence="2">Metal-dependent TIM-barrel fold hydrolase</fullName>
    </submittedName>
</protein>
<dbReference type="AlphaFoldDB" id="A0AAE3ZYA4"/>
<evidence type="ECO:0000256" key="1">
    <source>
        <dbReference type="PIRNR" id="PIRNR005295"/>
    </source>
</evidence>
<gene>
    <name evidence="2" type="ORF">J2S44_008514</name>
</gene>
<name>A0AAE3ZYA4_9ACTN</name>
<dbReference type="PANTHER" id="PTHR42658">
    <property type="entry name" value="HYDROLASE TATD"/>
    <property type="match status" value="1"/>
</dbReference>
<keyword evidence="1" id="KW-0479">Metal-binding</keyword>
<dbReference type="Proteomes" id="UP001183629">
    <property type="component" value="Unassembled WGS sequence"/>
</dbReference>